<dbReference type="InterPro" id="IPR015854">
    <property type="entry name" value="ABC_transpr_LolD-like"/>
</dbReference>
<dbReference type="Gene3D" id="3.40.50.300">
    <property type="entry name" value="P-loop containing nucleotide triphosphate hydrolases"/>
    <property type="match status" value="1"/>
</dbReference>
<dbReference type="eggNOG" id="COG1136">
    <property type="taxonomic scope" value="Bacteria"/>
</dbReference>
<dbReference type="SMART" id="SM00382">
    <property type="entry name" value="AAA"/>
    <property type="match status" value="1"/>
</dbReference>
<keyword evidence="1" id="KW-0813">Transport</keyword>
<dbReference type="HOGENOM" id="CLU_000604_1_22_12"/>
<dbReference type="STRING" id="573413.Spirs_3299"/>
<evidence type="ECO:0000259" key="5">
    <source>
        <dbReference type="PROSITE" id="PS50893"/>
    </source>
</evidence>
<gene>
    <name evidence="6" type="ordered locus">Spirs_3299</name>
</gene>
<comment type="similarity">
    <text evidence="4">Belongs to the ABC transporter superfamily. Macrolide exporter (TC 3.A.1.122) family.</text>
</comment>
<evidence type="ECO:0000256" key="4">
    <source>
        <dbReference type="ARBA" id="ARBA00038388"/>
    </source>
</evidence>
<keyword evidence="2" id="KW-0547">Nucleotide-binding</keyword>
<evidence type="ECO:0000313" key="6">
    <source>
        <dbReference type="EMBL" id="ADK82395.1"/>
    </source>
</evidence>
<evidence type="ECO:0000256" key="3">
    <source>
        <dbReference type="ARBA" id="ARBA00022840"/>
    </source>
</evidence>
<dbReference type="GO" id="GO:0005886">
    <property type="term" value="C:plasma membrane"/>
    <property type="evidence" value="ECO:0007669"/>
    <property type="project" value="TreeGrafter"/>
</dbReference>
<reference evidence="6 7" key="1">
    <citation type="journal article" date="2010" name="Stand. Genomic Sci.">
        <title>Complete genome sequence of Spirochaeta smaragdinae type strain (SEBR 4228).</title>
        <authorList>
            <person name="Mavromatis K."/>
            <person name="Yasawong M."/>
            <person name="Chertkov O."/>
            <person name="Lapidus A."/>
            <person name="Lucas S."/>
            <person name="Nolan M."/>
            <person name="Del Rio T.G."/>
            <person name="Tice H."/>
            <person name="Cheng J.F."/>
            <person name="Pitluck S."/>
            <person name="Liolios K."/>
            <person name="Ivanova N."/>
            <person name="Tapia R."/>
            <person name="Han C."/>
            <person name="Bruce D."/>
            <person name="Goodwin L."/>
            <person name="Pati A."/>
            <person name="Chen A."/>
            <person name="Palaniappan K."/>
            <person name="Land M."/>
            <person name="Hauser L."/>
            <person name="Chang Y.J."/>
            <person name="Jeffries C.D."/>
            <person name="Detter J.C."/>
            <person name="Rohde M."/>
            <person name="Brambilla E."/>
            <person name="Spring S."/>
            <person name="Goker M."/>
            <person name="Sikorski J."/>
            <person name="Woyke T."/>
            <person name="Bristow J."/>
            <person name="Eisen J.A."/>
            <person name="Markowitz V."/>
            <person name="Hugenholtz P."/>
            <person name="Klenk H.P."/>
            <person name="Kyrpides N.C."/>
        </authorList>
    </citation>
    <scope>NUCLEOTIDE SEQUENCE [LARGE SCALE GENOMIC DNA]</scope>
    <source>
        <strain evidence="7">DSM 11293 / JCM 15392 / SEBR 4228</strain>
    </source>
</reference>
<dbReference type="GO" id="GO:0005524">
    <property type="term" value="F:ATP binding"/>
    <property type="evidence" value="ECO:0007669"/>
    <property type="project" value="UniProtKB-KW"/>
</dbReference>
<name>E1RAM7_SEDSS</name>
<dbReference type="InterPro" id="IPR003593">
    <property type="entry name" value="AAA+_ATPase"/>
</dbReference>
<dbReference type="CDD" id="cd03255">
    <property type="entry name" value="ABC_MJ0796_LolCDE_FtsE"/>
    <property type="match status" value="1"/>
</dbReference>
<proteinExistence type="inferred from homology"/>
<evidence type="ECO:0000256" key="1">
    <source>
        <dbReference type="ARBA" id="ARBA00022448"/>
    </source>
</evidence>
<evidence type="ECO:0000256" key="2">
    <source>
        <dbReference type="ARBA" id="ARBA00022741"/>
    </source>
</evidence>
<sequence>MPIIEMHGVKRFYVMGDITVKALRTIDLSIEQGEFVAVMGPSGSGKSTLMNIIGCLDKPTDGVYMLDGLNTKEAKMDEFADIRNQKIGFVFQGFNLLSRTTAVENVELPLFYNRKKRISDSLKRAEAALKKVGLGTRLDHVPSQLSGGQQQRVAIARALVNDPAFILADEPTGNLDTETTIEIMALFQELNDQGITIVMVTHEPDMACYVKRIITMQDGLVVSDRQVNDRKKASEDLQAWRVSHSQLYKEQAEALP</sequence>
<dbReference type="InterPro" id="IPR017911">
    <property type="entry name" value="MacB-like_ATP-bd"/>
</dbReference>
<evidence type="ECO:0000313" key="7">
    <source>
        <dbReference type="Proteomes" id="UP000002318"/>
    </source>
</evidence>
<organism evidence="6 7">
    <name type="scientific">Sediminispirochaeta smaragdinae (strain DSM 11293 / JCM 15392 / SEBR 4228)</name>
    <name type="common">Spirochaeta smaragdinae</name>
    <dbReference type="NCBI Taxonomy" id="573413"/>
    <lineage>
        <taxon>Bacteria</taxon>
        <taxon>Pseudomonadati</taxon>
        <taxon>Spirochaetota</taxon>
        <taxon>Spirochaetia</taxon>
        <taxon>Spirochaetales</taxon>
        <taxon>Spirochaetaceae</taxon>
        <taxon>Sediminispirochaeta</taxon>
    </lineage>
</organism>
<dbReference type="PANTHER" id="PTHR24220:SF86">
    <property type="entry name" value="ABC TRANSPORTER ABCH.1"/>
    <property type="match status" value="1"/>
</dbReference>
<dbReference type="GO" id="GO:0098796">
    <property type="term" value="C:membrane protein complex"/>
    <property type="evidence" value="ECO:0007669"/>
    <property type="project" value="UniProtKB-ARBA"/>
</dbReference>
<dbReference type="Proteomes" id="UP000002318">
    <property type="component" value="Chromosome"/>
</dbReference>
<dbReference type="InterPro" id="IPR017871">
    <property type="entry name" value="ABC_transporter-like_CS"/>
</dbReference>
<dbReference type="InterPro" id="IPR003439">
    <property type="entry name" value="ABC_transporter-like_ATP-bd"/>
</dbReference>
<dbReference type="EMBL" id="CP002116">
    <property type="protein sequence ID" value="ADK82395.1"/>
    <property type="molecule type" value="Genomic_DNA"/>
</dbReference>
<dbReference type="GO" id="GO:0022857">
    <property type="term" value="F:transmembrane transporter activity"/>
    <property type="evidence" value="ECO:0007669"/>
    <property type="project" value="UniProtKB-ARBA"/>
</dbReference>
<dbReference type="PROSITE" id="PS00211">
    <property type="entry name" value="ABC_TRANSPORTER_1"/>
    <property type="match status" value="1"/>
</dbReference>
<dbReference type="GO" id="GO:0016887">
    <property type="term" value="F:ATP hydrolysis activity"/>
    <property type="evidence" value="ECO:0007669"/>
    <property type="project" value="InterPro"/>
</dbReference>
<feature type="domain" description="ABC transporter" evidence="5">
    <location>
        <begin position="4"/>
        <end position="243"/>
    </location>
</feature>
<dbReference type="AlphaFoldDB" id="E1RAM7"/>
<dbReference type="InterPro" id="IPR027417">
    <property type="entry name" value="P-loop_NTPase"/>
</dbReference>
<dbReference type="PROSITE" id="PS50893">
    <property type="entry name" value="ABC_TRANSPORTER_2"/>
    <property type="match status" value="1"/>
</dbReference>
<dbReference type="RefSeq" id="WP_013255854.1">
    <property type="nucleotide sequence ID" value="NC_014364.1"/>
</dbReference>
<keyword evidence="3" id="KW-0067">ATP-binding</keyword>
<dbReference type="KEGG" id="ssm:Spirs_3299"/>
<dbReference type="FunFam" id="3.40.50.300:FF:000032">
    <property type="entry name" value="Export ABC transporter ATP-binding protein"/>
    <property type="match status" value="1"/>
</dbReference>
<dbReference type="PANTHER" id="PTHR24220">
    <property type="entry name" value="IMPORT ATP-BINDING PROTEIN"/>
    <property type="match status" value="1"/>
</dbReference>
<dbReference type="Pfam" id="PF00005">
    <property type="entry name" value="ABC_tran"/>
    <property type="match status" value="1"/>
</dbReference>
<protein>
    <submittedName>
        <fullName evidence="6">ABC transporter related protein</fullName>
    </submittedName>
</protein>
<accession>E1RAM7</accession>
<dbReference type="SUPFAM" id="SSF52540">
    <property type="entry name" value="P-loop containing nucleoside triphosphate hydrolases"/>
    <property type="match status" value="1"/>
</dbReference>
<keyword evidence="7" id="KW-1185">Reference proteome</keyword>